<dbReference type="InterPro" id="IPR012338">
    <property type="entry name" value="Beta-lactam/transpept-like"/>
</dbReference>
<protein>
    <submittedName>
        <fullName evidence="3">Penicillin-binding protein transpeptidase</fullName>
    </submittedName>
</protein>
<gene>
    <name evidence="3" type="ORF">GTC6_05062</name>
</gene>
<proteinExistence type="predicted"/>
<organism evidence="3 4">
    <name type="scientific">Gordonia terrae C-6</name>
    <dbReference type="NCBI Taxonomy" id="1316928"/>
    <lineage>
        <taxon>Bacteria</taxon>
        <taxon>Bacillati</taxon>
        <taxon>Actinomycetota</taxon>
        <taxon>Actinomycetes</taxon>
        <taxon>Mycobacteriales</taxon>
        <taxon>Gordoniaceae</taxon>
        <taxon>Gordonia</taxon>
    </lineage>
</organism>
<dbReference type="InterPro" id="IPR007887">
    <property type="entry name" value="MecA_N"/>
</dbReference>
<dbReference type="AlphaFoldDB" id="R7YD99"/>
<evidence type="ECO:0000313" key="4">
    <source>
        <dbReference type="Proteomes" id="UP000013569"/>
    </source>
</evidence>
<dbReference type="PANTHER" id="PTHR30627:SF24">
    <property type="entry name" value="PENICILLIN-BINDING PROTEIN 4B"/>
    <property type="match status" value="1"/>
</dbReference>
<comment type="caution">
    <text evidence="3">The sequence shown here is derived from an EMBL/GenBank/DDBJ whole genome shotgun (WGS) entry which is preliminary data.</text>
</comment>
<feature type="domain" description="Penicillin-binding protein transpeptidase" evidence="1">
    <location>
        <begin position="346"/>
        <end position="602"/>
    </location>
</feature>
<dbReference type="PATRIC" id="fig|1316928.3.peg.1026"/>
<sequence>MASRESDRATLDSTSMWRMRTRWTPAVIVALCAAVTVATVGCSASEDDGPRRAAERFLQAYADREVASAAALTDAPGVAESVMESAWAGLGAEALESQAGRVRVTGDTAEVDVDYQWALPRGRDWTYDATLRMGRSDDGWAVRWASTNIHPKLGADQRLSLQIVEAPRATVNEADGSEVMVNGSVVGVNFDPVAAAEQGASIAESVTAAVAVLRRFSPSLDEQTITEQVTANRQQYPLARLSHEQFDRLRDQLAIPGVVTNEQAELVPEDPRFAPALLTEVKKVVDSEVSGRAGWRVVTVNPNGLDADVLADHDPDPAPAVSLSLSRTVQNAAQRAVNATNRFQIALVAVQPSTGRILAVAQNPAADRQGPIATTGLYPPGSTFKMVTAAAAISRRMATPDTPVGCPGAIQIGPRLIPNYDGFSLGTVSMLRAFAQSCNTTFAKLASQMGPSDLAHAAAAMGIGQQYEIAGLDAVSGSVPIENELVARSEDGFGQGKVLVSPLGLALVAATVANGTKAPVPQLILDKPTKVEGPTPTMAPEVYDQLRPMMRAVITSGTASVIDGQGAVFGKTGEAEFAGGSHAWFAGYRGDIAFATLVVGGGDSNNAVAVTRDFFGGLGPGYAVRPLP</sequence>
<dbReference type="Pfam" id="PF00905">
    <property type="entry name" value="Transpeptidase"/>
    <property type="match status" value="1"/>
</dbReference>
<evidence type="ECO:0000259" key="1">
    <source>
        <dbReference type="Pfam" id="PF00905"/>
    </source>
</evidence>
<dbReference type="SUPFAM" id="SSF56601">
    <property type="entry name" value="beta-lactamase/transpeptidase-like"/>
    <property type="match status" value="1"/>
</dbReference>
<accession>R7YD99</accession>
<dbReference type="InterPro" id="IPR001460">
    <property type="entry name" value="PCN-bd_Tpept"/>
</dbReference>
<evidence type="ECO:0000313" key="3">
    <source>
        <dbReference type="EMBL" id="EON33709.1"/>
    </source>
</evidence>
<dbReference type="Pfam" id="PF05223">
    <property type="entry name" value="MecA_N"/>
    <property type="match status" value="1"/>
</dbReference>
<name>R7YD99_9ACTN</name>
<reference evidence="3 4" key="1">
    <citation type="journal article" date="2013" name="Genome Announc.">
        <title>Draft Genome Sequence of a Benzothiophene-Desulfurizing Bacterium, Gordona terrae Strain C-6.</title>
        <authorList>
            <person name="Wang W."/>
            <person name="Ma T."/>
            <person name="Ren Y."/>
            <person name="Li G."/>
        </authorList>
    </citation>
    <scope>NUCLEOTIDE SEQUENCE [LARGE SCALE GENOMIC DNA]</scope>
    <source>
        <strain evidence="3 4">C-6</strain>
    </source>
</reference>
<dbReference type="InterPro" id="IPR050515">
    <property type="entry name" value="Beta-lactam/transpept"/>
</dbReference>
<dbReference type="GO" id="GO:0046677">
    <property type="term" value="P:response to antibiotic"/>
    <property type="evidence" value="ECO:0007669"/>
    <property type="project" value="InterPro"/>
</dbReference>
<evidence type="ECO:0000259" key="2">
    <source>
        <dbReference type="Pfam" id="PF05223"/>
    </source>
</evidence>
<dbReference type="Gene3D" id="3.40.710.10">
    <property type="entry name" value="DD-peptidase/beta-lactamase superfamily"/>
    <property type="match status" value="1"/>
</dbReference>
<dbReference type="EMBL" id="AQPW01000004">
    <property type="protein sequence ID" value="EON33709.1"/>
    <property type="molecule type" value="Genomic_DNA"/>
</dbReference>
<dbReference type="GO" id="GO:0071555">
    <property type="term" value="P:cell wall organization"/>
    <property type="evidence" value="ECO:0007669"/>
    <property type="project" value="TreeGrafter"/>
</dbReference>
<dbReference type="PANTHER" id="PTHR30627">
    <property type="entry name" value="PEPTIDOGLYCAN D,D-TRANSPEPTIDASE"/>
    <property type="match status" value="1"/>
</dbReference>
<dbReference type="Proteomes" id="UP000013569">
    <property type="component" value="Unassembled WGS sequence"/>
</dbReference>
<dbReference type="GO" id="GO:0071972">
    <property type="term" value="F:peptidoglycan L,D-transpeptidase activity"/>
    <property type="evidence" value="ECO:0007669"/>
    <property type="project" value="TreeGrafter"/>
</dbReference>
<feature type="domain" description="NTF2-like N-terminal transpeptidase" evidence="2">
    <location>
        <begin position="50"/>
        <end position="157"/>
    </location>
</feature>
<dbReference type="GO" id="GO:0008658">
    <property type="term" value="F:penicillin binding"/>
    <property type="evidence" value="ECO:0007669"/>
    <property type="project" value="InterPro"/>
</dbReference>
<dbReference type="GO" id="GO:0005886">
    <property type="term" value="C:plasma membrane"/>
    <property type="evidence" value="ECO:0007669"/>
    <property type="project" value="TreeGrafter"/>
</dbReference>